<reference evidence="1" key="2">
    <citation type="journal article" date="2015" name="Fish Shellfish Immunol.">
        <title>Early steps in the European eel (Anguilla anguilla)-Vibrio vulnificus interaction in the gills: Role of the RtxA13 toxin.</title>
        <authorList>
            <person name="Callol A."/>
            <person name="Pajuelo D."/>
            <person name="Ebbesson L."/>
            <person name="Teles M."/>
            <person name="MacKenzie S."/>
            <person name="Amaro C."/>
        </authorList>
    </citation>
    <scope>NUCLEOTIDE SEQUENCE</scope>
</reference>
<accession>A0A0E9SMA9</accession>
<dbReference type="AlphaFoldDB" id="A0A0E9SMA9"/>
<sequence length="31" mass="3591">MCKNNAVNVFGNKIHFFHALTITDMKSEHDQ</sequence>
<proteinExistence type="predicted"/>
<name>A0A0E9SMA9_ANGAN</name>
<protein>
    <submittedName>
        <fullName evidence="1">Uncharacterized protein</fullName>
    </submittedName>
</protein>
<reference evidence="1" key="1">
    <citation type="submission" date="2014-11" db="EMBL/GenBank/DDBJ databases">
        <authorList>
            <person name="Amaro Gonzalez C."/>
        </authorList>
    </citation>
    <scope>NUCLEOTIDE SEQUENCE</scope>
</reference>
<evidence type="ECO:0000313" key="1">
    <source>
        <dbReference type="EMBL" id="JAH42451.1"/>
    </source>
</evidence>
<organism evidence="1">
    <name type="scientific">Anguilla anguilla</name>
    <name type="common">European freshwater eel</name>
    <name type="synonym">Muraena anguilla</name>
    <dbReference type="NCBI Taxonomy" id="7936"/>
    <lineage>
        <taxon>Eukaryota</taxon>
        <taxon>Metazoa</taxon>
        <taxon>Chordata</taxon>
        <taxon>Craniata</taxon>
        <taxon>Vertebrata</taxon>
        <taxon>Euteleostomi</taxon>
        <taxon>Actinopterygii</taxon>
        <taxon>Neopterygii</taxon>
        <taxon>Teleostei</taxon>
        <taxon>Anguilliformes</taxon>
        <taxon>Anguillidae</taxon>
        <taxon>Anguilla</taxon>
    </lineage>
</organism>
<dbReference type="EMBL" id="GBXM01066126">
    <property type="protein sequence ID" value="JAH42451.1"/>
    <property type="molecule type" value="Transcribed_RNA"/>
</dbReference>